<dbReference type="AlphaFoldDB" id="A0A0C1FBP3"/>
<evidence type="ECO:0000313" key="2">
    <source>
        <dbReference type="Proteomes" id="UP000031473"/>
    </source>
</evidence>
<name>A0A0C1FBP3_9FLAO</name>
<sequence length="76" mass="8363">MSQNYGIIPVFRSTKISPLSKTRPAVHYILFVPPFGETNKDAVSIGARMEGGSSFEDIIDISESDGDKFKVKKSIL</sequence>
<comment type="caution">
    <text evidence="1">The sequence shown here is derived from an EMBL/GenBank/DDBJ whole genome shotgun (WGS) entry which is preliminary data.</text>
</comment>
<protein>
    <submittedName>
        <fullName evidence="1">Uncharacterized protein</fullName>
    </submittedName>
</protein>
<dbReference type="RefSeq" id="WP_039347492.1">
    <property type="nucleotide sequence ID" value="NZ_FOLA01000001.1"/>
</dbReference>
<accession>A0A0C1FBP3</accession>
<keyword evidence="2" id="KW-1185">Reference proteome</keyword>
<reference evidence="1 2" key="1">
    <citation type="submission" date="2014-10" db="EMBL/GenBank/DDBJ databases">
        <title>Kaistella jeonii genome.</title>
        <authorList>
            <person name="Clayton J.T."/>
            <person name="Newman J.D."/>
        </authorList>
    </citation>
    <scope>NUCLEOTIDE SEQUENCE [LARGE SCALE GENOMIC DNA]</scope>
    <source>
        <strain evidence="1 2">DSM 17048</strain>
    </source>
</reference>
<proteinExistence type="predicted"/>
<dbReference type="EMBL" id="JSYL01000001">
    <property type="protein sequence ID" value="KIA90512.1"/>
    <property type="molecule type" value="Genomic_DNA"/>
</dbReference>
<dbReference type="Proteomes" id="UP000031473">
    <property type="component" value="Unassembled WGS sequence"/>
</dbReference>
<evidence type="ECO:0000313" key="1">
    <source>
        <dbReference type="EMBL" id="KIA90512.1"/>
    </source>
</evidence>
<gene>
    <name evidence="1" type="ORF">OA86_01105</name>
</gene>
<organism evidence="1 2">
    <name type="scientific">Kaistella jeonii</name>
    <dbReference type="NCBI Taxonomy" id="266749"/>
    <lineage>
        <taxon>Bacteria</taxon>
        <taxon>Pseudomonadati</taxon>
        <taxon>Bacteroidota</taxon>
        <taxon>Flavobacteriia</taxon>
        <taxon>Flavobacteriales</taxon>
        <taxon>Weeksellaceae</taxon>
        <taxon>Chryseobacterium group</taxon>
        <taxon>Kaistella</taxon>
    </lineage>
</organism>